<sequence length="382" mass="41569">MSMKKTNVPGSQSFGQKLLQFIRNNTVPIMFILICAYCIPQAGFSWSYLLNEVMTRLGRNAFLILSLLIPVMAGMGMNFGMTLGAMAGEIGLIFAADWQVWGIPGMILAAIVSIPISVALGVMIGKILNRSKGREMITSYMISFTMNGVYQFVVLFMMGPIIPIVHDSLKLPRGYGIRNTVSLLSMRQSLDNLLAVQVGGVKIPVLTLLIIGLACLFIVWFRKTKLGQDMRAVGQDMEVARDAGINVERTRVISMVISTVFAGFGMIIYLQNVGNFPTYTAHTQIGMFAIAALLVGGASVDRASIGNVFLGVILFHTMFIVAPKTGAAITGDSMIGEYFRVFVSYAVITLALVMYESKKRKNKSLAGQQLAAEQAAEEEASK</sequence>
<dbReference type="Pfam" id="PF02653">
    <property type="entry name" value="BPD_transp_2"/>
    <property type="match status" value="1"/>
</dbReference>
<accession>A0A923MJS3</accession>
<dbReference type="CDD" id="cd06574">
    <property type="entry name" value="TM_PBP1_branched-chain-AA_like"/>
    <property type="match status" value="1"/>
</dbReference>
<evidence type="ECO:0000313" key="7">
    <source>
        <dbReference type="EMBL" id="MBC5772032.1"/>
    </source>
</evidence>
<feature type="transmembrane region" description="Helical" evidence="6">
    <location>
        <begin position="252"/>
        <end position="270"/>
    </location>
</feature>
<keyword evidence="5 6" id="KW-0472">Membrane</keyword>
<dbReference type="InterPro" id="IPR001851">
    <property type="entry name" value="ABC_transp_permease"/>
</dbReference>
<dbReference type="GO" id="GO:0005886">
    <property type="term" value="C:plasma membrane"/>
    <property type="evidence" value="ECO:0007669"/>
    <property type="project" value="UniProtKB-SubCell"/>
</dbReference>
<reference evidence="7" key="1">
    <citation type="submission" date="2020-08" db="EMBL/GenBank/DDBJ databases">
        <title>Genome public.</title>
        <authorList>
            <person name="Liu C."/>
            <person name="Sun Q."/>
        </authorList>
    </citation>
    <scope>NUCLEOTIDE SEQUENCE</scope>
    <source>
        <strain evidence="7">BX15</strain>
    </source>
</reference>
<evidence type="ECO:0000256" key="3">
    <source>
        <dbReference type="ARBA" id="ARBA00022692"/>
    </source>
</evidence>
<protein>
    <submittedName>
        <fullName evidence="7">ABC transporter permease</fullName>
    </submittedName>
</protein>
<organism evidence="7 8">
    <name type="scientific">Dysosmobacter segnis</name>
    <dbReference type="NCBI Taxonomy" id="2763042"/>
    <lineage>
        <taxon>Bacteria</taxon>
        <taxon>Bacillati</taxon>
        <taxon>Bacillota</taxon>
        <taxon>Clostridia</taxon>
        <taxon>Eubacteriales</taxon>
        <taxon>Oscillospiraceae</taxon>
        <taxon>Dysosmobacter</taxon>
    </lineage>
</organism>
<feature type="transmembrane region" description="Helical" evidence="6">
    <location>
        <begin position="203"/>
        <end position="221"/>
    </location>
</feature>
<dbReference type="EMBL" id="JACOQI010000028">
    <property type="protein sequence ID" value="MBC5772032.1"/>
    <property type="molecule type" value="Genomic_DNA"/>
</dbReference>
<gene>
    <name evidence="7" type="ORF">H8Z83_17225</name>
</gene>
<evidence type="ECO:0000256" key="5">
    <source>
        <dbReference type="ARBA" id="ARBA00023136"/>
    </source>
</evidence>
<evidence type="ECO:0000256" key="1">
    <source>
        <dbReference type="ARBA" id="ARBA00004651"/>
    </source>
</evidence>
<keyword evidence="8" id="KW-1185">Reference proteome</keyword>
<dbReference type="PANTHER" id="PTHR32196:SF15">
    <property type="entry name" value="SUGAR ABC TRANSPORTER PERMEASE PROTEIN"/>
    <property type="match status" value="1"/>
</dbReference>
<feature type="transmembrane region" description="Helical" evidence="6">
    <location>
        <begin position="308"/>
        <end position="326"/>
    </location>
</feature>
<feature type="transmembrane region" description="Helical" evidence="6">
    <location>
        <begin position="276"/>
        <end position="296"/>
    </location>
</feature>
<dbReference type="GO" id="GO:0022857">
    <property type="term" value="F:transmembrane transporter activity"/>
    <property type="evidence" value="ECO:0007669"/>
    <property type="project" value="InterPro"/>
</dbReference>
<comment type="caution">
    <text evidence="7">The sequence shown here is derived from an EMBL/GenBank/DDBJ whole genome shotgun (WGS) entry which is preliminary data.</text>
</comment>
<evidence type="ECO:0000256" key="6">
    <source>
        <dbReference type="SAM" id="Phobius"/>
    </source>
</evidence>
<keyword evidence="2" id="KW-1003">Cell membrane</keyword>
<comment type="subcellular location">
    <subcellularLocation>
        <location evidence="1">Cell membrane</location>
        <topology evidence="1">Multi-pass membrane protein</topology>
    </subcellularLocation>
</comment>
<feature type="transmembrane region" description="Helical" evidence="6">
    <location>
        <begin position="61"/>
        <end position="81"/>
    </location>
</feature>
<keyword evidence="4 6" id="KW-1133">Transmembrane helix</keyword>
<feature type="transmembrane region" description="Helical" evidence="6">
    <location>
        <begin position="338"/>
        <end position="355"/>
    </location>
</feature>
<evidence type="ECO:0000256" key="2">
    <source>
        <dbReference type="ARBA" id="ARBA00022475"/>
    </source>
</evidence>
<keyword evidence="3 6" id="KW-0812">Transmembrane</keyword>
<feature type="transmembrane region" description="Helical" evidence="6">
    <location>
        <begin position="27"/>
        <end position="49"/>
    </location>
</feature>
<evidence type="ECO:0000313" key="8">
    <source>
        <dbReference type="Proteomes" id="UP000620327"/>
    </source>
</evidence>
<dbReference type="PANTHER" id="PTHR32196">
    <property type="entry name" value="ABC TRANSPORTER PERMEASE PROTEIN YPHD-RELATED-RELATED"/>
    <property type="match status" value="1"/>
</dbReference>
<dbReference type="AlphaFoldDB" id="A0A923MJS3"/>
<name>A0A923MJS3_9FIRM</name>
<evidence type="ECO:0000256" key="4">
    <source>
        <dbReference type="ARBA" id="ARBA00022989"/>
    </source>
</evidence>
<dbReference type="Proteomes" id="UP000620327">
    <property type="component" value="Unassembled WGS sequence"/>
</dbReference>
<proteinExistence type="predicted"/>
<feature type="transmembrane region" description="Helical" evidence="6">
    <location>
        <begin position="101"/>
        <end position="125"/>
    </location>
</feature>
<feature type="transmembrane region" description="Helical" evidence="6">
    <location>
        <begin position="137"/>
        <end position="162"/>
    </location>
</feature>